<proteinExistence type="predicted"/>
<evidence type="ECO:0000313" key="2">
    <source>
        <dbReference type="EMBL" id="KAL0426873.1"/>
    </source>
</evidence>
<dbReference type="AlphaFoldDB" id="A0AAW2VCQ5"/>
<dbReference type="Gene3D" id="3.30.70.270">
    <property type="match status" value="2"/>
</dbReference>
<dbReference type="InterPro" id="IPR041577">
    <property type="entry name" value="RT_RNaseH_2"/>
</dbReference>
<accession>A0AAW2VCQ5</accession>
<evidence type="ECO:0000259" key="1">
    <source>
        <dbReference type="PROSITE" id="PS50878"/>
    </source>
</evidence>
<organism evidence="2">
    <name type="scientific">Sesamum latifolium</name>
    <dbReference type="NCBI Taxonomy" id="2727402"/>
    <lineage>
        <taxon>Eukaryota</taxon>
        <taxon>Viridiplantae</taxon>
        <taxon>Streptophyta</taxon>
        <taxon>Embryophyta</taxon>
        <taxon>Tracheophyta</taxon>
        <taxon>Spermatophyta</taxon>
        <taxon>Magnoliopsida</taxon>
        <taxon>eudicotyledons</taxon>
        <taxon>Gunneridae</taxon>
        <taxon>Pentapetalae</taxon>
        <taxon>asterids</taxon>
        <taxon>lamiids</taxon>
        <taxon>Lamiales</taxon>
        <taxon>Pedaliaceae</taxon>
        <taxon>Sesamum</taxon>
    </lineage>
</organism>
<dbReference type="InterPro" id="IPR043502">
    <property type="entry name" value="DNA/RNA_pol_sf"/>
</dbReference>
<dbReference type="EMBL" id="JACGWN010000010">
    <property type="protein sequence ID" value="KAL0426873.1"/>
    <property type="molecule type" value="Genomic_DNA"/>
</dbReference>
<dbReference type="SUPFAM" id="SSF56672">
    <property type="entry name" value="DNA/RNA polymerases"/>
    <property type="match status" value="1"/>
</dbReference>
<dbReference type="InterPro" id="IPR043128">
    <property type="entry name" value="Rev_trsase/Diguanyl_cyclase"/>
</dbReference>
<sequence>MPCGLKNAGATYQRLVNHMFREQIGKTMEVYIDDMLIKSKRKVDHAQDLQDCFGILQHFGMKLNPAKCTFGVHEGKFVGFMISQRGIEVNPEKIKAILEMQPPKNIREVQRLTGRLAALNRFISRSSDRGLPFFKVLKKMENFQWTSQCQEAFEKLKEYLASPPLLIKPKEGEDLYLYLATSQGAVSAILTREEARGHQPIYYVSKTLQGAEERYPPIEKLAFSLVVAARKLRHYFQSHLVVVLTNHPLKRVLEEPNISGRMVKWAVELNEYGIEYLPRPAIKAQVLADFVTELTSEAKESDQPWWKLFVDG</sequence>
<dbReference type="PROSITE" id="PS50878">
    <property type="entry name" value="RT_POL"/>
    <property type="match status" value="1"/>
</dbReference>
<dbReference type="Pfam" id="PF00078">
    <property type="entry name" value="RVT_1"/>
    <property type="match status" value="1"/>
</dbReference>
<name>A0AAW2VCQ5_9LAMI</name>
<feature type="domain" description="Reverse transcriptase" evidence="1">
    <location>
        <begin position="1"/>
        <end position="82"/>
    </location>
</feature>
<comment type="caution">
    <text evidence="2">The sequence shown here is derived from an EMBL/GenBank/DDBJ whole genome shotgun (WGS) entry which is preliminary data.</text>
</comment>
<reference evidence="2" key="1">
    <citation type="submission" date="2020-06" db="EMBL/GenBank/DDBJ databases">
        <authorList>
            <person name="Li T."/>
            <person name="Hu X."/>
            <person name="Zhang T."/>
            <person name="Song X."/>
            <person name="Zhang H."/>
            <person name="Dai N."/>
            <person name="Sheng W."/>
            <person name="Hou X."/>
            <person name="Wei L."/>
        </authorList>
    </citation>
    <scope>NUCLEOTIDE SEQUENCE</scope>
    <source>
        <strain evidence="2">KEN1</strain>
        <tissue evidence="2">Leaf</tissue>
    </source>
</reference>
<dbReference type="CDD" id="cd01647">
    <property type="entry name" value="RT_LTR"/>
    <property type="match status" value="1"/>
</dbReference>
<dbReference type="InterPro" id="IPR000477">
    <property type="entry name" value="RT_dom"/>
</dbReference>
<dbReference type="PANTHER" id="PTHR48475:SF2">
    <property type="entry name" value="RIBONUCLEASE H"/>
    <property type="match status" value="1"/>
</dbReference>
<protein>
    <submittedName>
        <fullName evidence="2">Retrovirus-related Pol polyprotein from transposon opus</fullName>
    </submittedName>
</protein>
<dbReference type="PANTHER" id="PTHR48475">
    <property type="entry name" value="RIBONUCLEASE H"/>
    <property type="match status" value="1"/>
</dbReference>
<gene>
    <name evidence="2" type="ORF">Slati_2862100</name>
</gene>
<dbReference type="Gene3D" id="3.10.20.370">
    <property type="match status" value="1"/>
</dbReference>
<reference evidence="2" key="2">
    <citation type="journal article" date="2024" name="Plant">
        <title>Genomic evolution and insights into agronomic trait innovations of Sesamum species.</title>
        <authorList>
            <person name="Miao H."/>
            <person name="Wang L."/>
            <person name="Qu L."/>
            <person name="Liu H."/>
            <person name="Sun Y."/>
            <person name="Le M."/>
            <person name="Wang Q."/>
            <person name="Wei S."/>
            <person name="Zheng Y."/>
            <person name="Lin W."/>
            <person name="Duan Y."/>
            <person name="Cao H."/>
            <person name="Xiong S."/>
            <person name="Wang X."/>
            <person name="Wei L."/>
            <person name="Li C."/>
            <person name="Ma Q."/>
            <person name="Ju M."/>
            <person name="Zhao R."/>
            <person name="Li G."/>
            <person name="Mu C."/>
            <person name="Tian Q."/>
            <person name="Mei H."/>
            <person name="Zhang T."/>
            <person name="Gao T."/>
            <person name="Zhang H."/>
        </authorList>
    </citation>
    <scope>NUCLEOTIDE SEQUENCE</scope>
    <source>
        <strain evidence="2">KEN1</strain>
    </source>
</reference>
<dbReference type="Pfam" id="PF17919">
    <property type="entry name" value="RT_RNaseH_2"/>
    <property type="match status" value="1"/>
</dbReference>